<feature type="repeat" description="ANK" evidence="1">
    <location>
        <begin position="101"/>
        <end position="133"/>
    </location>
</feature>
<dbReference type="PANTHER" id="PTHR47170:SF2">
    <property type="entry name" value="MALONYL-COA:ACP TRANSACYLASE (MAT) DOMAIN-CONTAINING PROTEIN"/>
    <property type="match status" value="1"/>
</dbReference>
<dbReference type="Pfam" id="PF12796">
    <property type="entry name" value="Ank_2"/>
    <property type="match status" value="1"/>
</dbReference>
<dbReference type="Pfam" id="PF00698">
    <property type="entry name" value="Acyl_transf_1"/>
    <property type="match status" value="1"/>
</dbReference>
<evidence type="ECO:0000313" key="5">
    <source>
        <dbReference type="Proteomes" id="UP001189429"/>
    </source>
</evidence>
<proteinExistence type="predicted"/>
<dbReference type="InterPro" id="IPR014043">
    <property type="entry name" value="Acyl_transferase_dom"/>
</dbReference>
<dbReference type="EMBL" id="CAUYUJ010017407">
    <property type="protein sequence ID" value="CAK0874581.1"/>
    <property type="molecule type" value="Genomic_DNA"/>
</dbReference>
<evidence type="ECO:0000259" key="3">
    <source>
        <dbReference type="SMART" id="SM00827"/>
    </source>
</evidence>
<reference evidence="4" key="1">
    <citation type="submission" date="2023-10" db="EMBL/GenBank/DDBJ databases">
        <authorList>
            <person name="Chen Y."/>
            <person name="Shah S."/>
            <person name="Dougan E. K."/>
            <person name="Thang M."/>
            <person name="Chan C."/>
        </authorList>
    </citation>
    <scope>NUCLEOTIDE SEQUENCE [LARGE SCALE GENOMIC DNA]</scope>
</reference>
<dbReference type="InterPro" id="IPR052760">
    <property type="entry name" value="Mitochondrial_malonyltrans"/>
</dbReference>
<evidence type="ECO:0000256" key="1">
    <source>
        <dbReference type="PROSITE-ProRule" id="PRU00023"/>
    </source>
</evidence>
<dbReference type="PROSITE" id="PS50297">
    <property type="entry name" value="ANK_REP_REGION"/>
    <property type="match status" value="1"/>
</dbReference>
<dbReference type="SMART" id="SM00248">
    <property type="entry name" value="ANK"/>
    <property type="match status" value="1"/>
</dbReference>
<dbReference type="PANTHER" id="PTHR47170">
    <property type="entry name" value="MALONYL-COA ACP TRANSACYLASE, ACP-BINDING"/>
    <property type="match status" value="1"/>
</dbReference>
<dbReference type="InterPro" id="IPR036770">
    <property type="entry name" value="Ankyrin_rpt-contain_sf"/>
</dbReference>
<keyword evidence="5" id="KW-1185">Reference proteome</keyword>
<name>A0ABN9VNX6_9DINO</name>
<dbReference type="PROSITE" id="PS50088">
    <property type="entry name" value="ANK_REPEAT"/>
    <property type="match status" value="1"/>
</dbReference>
<dbReference type="SMART" id="SM00827">
    <property type="entry name" value="PKS_AT"/>
    <property type="match status" value="1"/>
</dbReference>
<evidence type="ECO:0000256" key="2">
    <source>
        <dbReference type="SAM" id="MobiDB-lite"/>
    </source>
</evidence>
<protein>
    <recommendedName>
        <fullName evidence="3">Malonyl-CoA:ACP transacylase (MAT) domain-containing protein</fullName>
    </recommendedName>
</protein>
<dbReference type="SUPFAM" id="SSF55048">
    <property type="entry name" value="Probable ACP-binding domain of malonyl-CoA ACP transacylase"/>
    <property type="match status" value="1"/>
</dbReference>
<sequence>PPTRGHRPRAPDLRCSVGRKKGIGAMPELHPGTTIEISDNVPTSGFRNAIPNSRRYMRHNAVSLQDVADAAYTGDYDLLEEMLSTGNERQLFNGDLNAFVEDKNPLHYAAQSGNTECVELLLRAGADPHVKESMPYGKDPEEGRTALQLAQEWGWDDMVPILQKAEDTTPYGWYMPAGKGNNAKVYGCWEFGKKPPKGWLMSRRGVAELWGLDPAKYGLQPFASDVVERPEASTTYVEVPKPVFTQPDTQLARPAATPAPSSAPTPAPAPAPVAAAAVPPPPTAAEGTLPVGLLFPGQGSQYVNMMRSVKDIPAVREMLQKAEPILGFDVLDLCLNGPDAKLEETRYCQPAMFVAGMAGLEKLKLDRPEVAGAFRVAAGLSLGEYTALCAAGVFSFEDGLRLVKLRGEAMQEAATLSAQGMVSVAGLDKDIITKLCQEAAAAEGPGGVCMIANELFPKGFSCAGTRKAIEMLQEKAVAAGVLQAKILKTSGGFHTSLMQPAKEKLGKALDELLPSMKPPAHCVWMNTTAQPLQPGTDPKEVVELLKRQLTTPVLWETSVRNMIKSGITEFYEVGPQKQIKAMMKRIDPTVWNGTTSLEI</sequence>
<accession>A0ABN9VNX6</accession>
<comment type="caution">
    <text evidence="4">The sequence shown here is derived from an EMBL/GenBank/DDBJ whole genome shotgun (WGS) entry which is preliminary data.</text>
</comment>
<organism evidence="4 5">
    <name type="scientific">Prorocentrum cordatum</name>
    <dbReference type="NCBI Taxonomy" id="2364126"/>
    <lineage>
        <taxon>Eukaryota</taxon>
        <taxon>Sar</taxon>
        <taxon>Alveolata</taxon>
        <taxon>Dinophyceae</taxon>
        <taxon>Prorocentrales</taxon>
        <taxon>Prorocentraceae</taxon>
        <taxon>Prorocentrum</taxon>
    </lineage>
</organism>
<dbReference type="InterPro" id="IPR002110">
    <property type="entry name" value="Ankyrin_rpt"/>
</dbReference>
<dbReference type="SUPFAM" id="SSF48403">
    <property type="entry name" value="Ankyrin repeat"/>
    <property type="match status" value="1"/>
</dbReference>
<dbReference type="InterPro" id="IPR016036">
    <property type="entry name" value="Malonyl_transacylase_ACP-bd"/>
</dbReference>
<keyword evidence="1" id="KW-0040">ANK repeat</keyword>
<feature type="compositionally biased region" description="Pro residues" evidence="2">
    <location>
        <begin position="261"/>
        <end position="271"/>
    </location>
</feature>
<dbReference type="Proteomes" id="UP001189429">
    <property type="component" value="Unassembled WGS sequence"/>
</dbReference>
<evidence type="ECO:0000313" key="4">
    <source>
        <dbReference type="EMBL" id="CAK0874581.1"/>
    </source>
</evidence>
<dbReference type="SUPFAM" id="SSF52151">
    <property type="entry name" value="FabD/lysophospholipase-like"/>
    <property type="match status" value="1"/>
</dbReference>
<dbReference type="Gene3D" id="3.30.70.250">
    <property type="entry name" value="Malonyl-CoA ACP transacylase, ACP-binding"/>
    <property type="match status" value="1"/>
</dbReference>
<dbReference type="Gene3D" id="3.40.366.10">
    <property type="entry name" value="Malonyl-Coenzyme A Acyl Carrier Protein, domain 2"/>
    <property type="match status" value="1"/>
</dbReference>
<feature type="non-terminal residue" evidence="4">
    <location>
        <position position="1"/>
    </location>
</feature>
<dbReference type="InterPro" id="IPR001227">
    <property type="entry name" value="Ac_transferase_dom_sf"/>
</dbReference>
<gene>
    <name evidence="4" type="ORF">PCOR1329_LOCUS59425</name>
</gene>
<dbReference type="InterPro" id="IPR016035">
    <property type="entry name" value="Acyl_Trfase/lysoPLipase"/>
</dbReference>
<feature type="region of interest" description="Disordered" evidence="2">
    <location>
        <begin position="250"/>
        <end position="279"/>
    </location>
</feature>
<dbReference type="Gene3D" id="1.25.40.20">
    <property type="entry name" value="Ankyrin repeat-containing domain"/>
    <property type="match status" value="1"/>
</dbReference>
<feature type="domain" description="Malonyl-CoA:ACP transacylase (MAT)" evidence="3">
    <location>
        <begin position="294"/>
        <end position="599"/>
    </location>
</feature>